<dbReference type="STRING" id="909613.UO65_4058"/>
<dbReference type="eggNOG" id="COG2208">
    <property type="taxonomic scope" value="Bacteria"/>
</dbReference>
<reference evidence="2 3" key="1">
    <citation type="journal article" date="2014" name="Genome Announc.">
        <title>Draft Genome Sequence of the Antitrypanosomally Active Sponge-Associated Bacterium Actinokineospora sp. Strain EG49.</title>
        <authorList>
            <person name="Harjes J."/>
            <person name="Ryu T."/>
            <person name="Abdelmohsen U.R."/>
            <person name="Moitinho-Silva L."/>
            <person name="Horn H."/>
            <person name="Ravasi T."/>
            <person name="Hentschel U."/>
        </authorList>
    </citation>
    <scope>NUCLEOTIDE SEQUENCE [LARGE SCALE GENOMIC DNA]</scope>
    <source>
        <strain evidence="2 3">EG49</strain>
    </source>
</reference>
<dbReference type="Proteomes" id="UP000019277">
    <property type="component" value="Unassembled WGS sequence"/>
</dbReference>
<dbReference type="EC" id="3.1.3.3" evidence="2"/>
<dbReference type="InterPro" id="IPR001932">
    <property type="entry name" value="PPM-type_phosphatase-like_dom"/>
</dbReference>
<evidence type="ECO:0000313" key="3">
    <source>
        <dbReference type="Proteomes" id="UP000019277"/>
    </source>
</evidence>
<dbReference type="InterPro" id="IPR039248">
    <property type="entry name" value="Ptase_RsbX"/>
</dbReference>
<keyword evidence="2" id="KW-0378">Hydrolase</keyword>
<name>W7J3D5_9PSEU</name>
<dbReference type="PANTHER" id="PTHR35801">
    <property type="entry name" value="PHOSPHOSERINE PHOSPHATASE RSBX"/>
    <property type="match status" value="1"/>
</dbReference>
<dbReference type="SUPFAM" id="SSF81606">
    <property type="entry name" value="PP2C-like"/>
    <property type="match status" value="1"/>
</dbReference>
<dbReference type="InterPro" id="IPR036457">
    <property type="entry name" value="PPM-type-like_dom_sf"/>
</dbReference>
<dbReference type="RefSeq" id="WP_052021389.1">
    <property type="nucleotide sequence ID" value="NZ_AYXG01000148.1"/>
</dbReference>
<dbReference type="SMART" id="SM00331">
    <property type="entry name" value="PP2C_SIG"/>
    <property type="match status" value="1"/>
</dbReference>
<feature type="domain" description="PPM-type phosphatase" evidence="1">
    <location>
        <begin position="149"/>
        <end position="335"/>
    </location>
</feature>
<evidence type="ECO:0000313" key="2">
    <source>
        <dbReference type="EMBL" id="EWC60634.1"/>
    </source>
</evidence>
<dbReference type="OrthoDB" id="479131at2"/>
<proteinExistence type="predicted"/>
<evidence type="ECO:0000259" key="1">
    <source>
        <dbReference type="SMART" id="SM00331"/>
    </source>
</evidence>
<keyword evidence="3" id="KW-1185">Reference proteome</keyword>
<dbReference type="AlphaFoldDB" id="W7J3D5"/>
<dbReference type="EMBL" id="AYXG01000148">
    <property type="protein sequence ID" value="EWC60634.1"/>
    <property type="molecule type" value="Genomic_DNA"/>
</dbReference>
<accession>W7J3D5</accession>
<sequence length="338" mass="34626">MVAVTAEPPVTEDVAWFRIDDRVTAGTARRAAAALAERLGFSGSRGAEVGLATMELASNLHKHADRGSLLLREVRTGDTSAVEVATVDHGPGMSSTGLAFLDGHSTTGTLGIGLGAVRRLADATAVRSGPDGTVLTALFTPGPGPVPREPFAGVTRPMTGEGACGDAYAVRRDGGRLGLLLCDGSGHGPLAATASALAVRAFLGSAPTAPDAMVRRLHEAMSGSRGGAVAVAELDQDRGVVRYAGLGNIGGSVVAERRRGMVSLPGIAGYQARSVRMFEYPLPPGAVVVLHSDGLTDRWELAPGLGAHPPLVVALTLLRDAGVRRDDASVLVARAERA</sequence>
<comment type="caution">
    <text evidence="2">The sequence shown here is derived from an EMBL/GenBank/DDBJ whole genome shotgun (WGS) entry which is preliminary data.</text>
</comment>
<dbReference type="Pfam" id="PF07228">
    <property type="entry name" value="SpoIIE"/>
    <property type="match status" value="1"/>
</dbReference>
<protein>
    <submittedName>
        <fullName evidence="2">Anti-sigma B factor RsbT</fullName>
        <ecNumber evidence="2">3.1.3.3</ecNumber>
    </submittedName>
</protein>
<dbReference type="PATRIC" id="fig|909613.9.peg.4059"/>
<dbReference type="eggNOG" id="COG2172">
    <property type="taxonomic scope" value="Bacteria"/>
</dbReference>
<dbReference type="Pfam" id="PF13581">
    <property type="entry name" value="HATPase_c_2"/>
    <property type="match status" value="1"/>
</dbReference>
<dbReference type="Gene3D" id="3.30.565.10">
    <property type="entry name" value="Histidine kinase-like ATPase, C-terminal domain"/>
    <property type="match status" value="1"/>
</dbReference>
<organism evidence="2 3">
    <name type="scientific">Actinokineospora spheciospongiae</name>
    <dbReference type="NCBI Taxonomy" id="909613"/>
    <lineage>
        <taxon>Bacteria</taxon>
        <taxon>Bacillati</taxon>
        <taxon>Actinomycetota</taxon>
        <taxon>Actinomycetes</taxon>
        <taxon>Pseudonocardiales</taxon>
        <taxon>Pseudonocardiaceae</taxon>
        <taxon>Actinokineospora</taxon>
    </lineage>
</organism>
<gene>
    <name evidence="2" type="ORF">UO65_4058</name>
</gene>
<dbReference type="Gene3D" id="3.60.40.10">
    <property type="entry name" value="PPM-type phosphatase domain"/>
    <property type="match status" value="1"/>
</dbReference>
<dbReference type="InterPro" id="IPR003594">
    <property type="entry name" value="HATPase_dom"/>
</dbReference>
<dbReference type="PANTHER" id="PTHR35801:SF1">
    <property type="entry name" value="PHOSPHOSERINE PHOSPHATASE RSBX"/>
    <property type="match status" value="1"/>
</dbReference>
<dbReference type="GO" id="GO:0016787">
    <property type="term" value="F:hydrolase activity"/>
    <property type="evidence" value="ECO:0007669"/>
    <property type="project" value="UniProtKB-KW"/>
</dbReference>
<dbReference type="SUPFAM" id="SSF55874">
    <property type="entry name" value="ATPase domain of HSP90 chaperone/DNA topoisomerase II/histidine kinase"/>
    <property type="match status" value="1"/>
</dbReference>
<dbReference type="InterPro" id="IPR036890">
    <property type="entry name" value="HATPase_C_sf"/>
</dbReference>